<dbReference type="GO" id="GO:0016301">
    <property type="term" value="F:kinase activity"/>
    <property type="evidence" value="ECO:0007669"/>
    <property type="project" value="UniProtKB-KW"/>
</dbReference>
<dbReference type="EMBL" id="LSNE01000005">
    <property type="protein sequence ID" value="KXI29400.1"/>
    <property type="molecule type" value="Genomic_DNA"/>
</dbReference>
<proteinExistence type="predicted"/>
<name>A0A136A2P2_9ALTE</name>
<dbReference type="Pfam" id="PF08668">
    <property type="entry name" value="HDOD"/>
    <property type="match status" value="1"/>
</dbReference>
<organism evidence="2 3">
    <name type="scientific">Paraglaciecola hydrolytica</name>
    <dbReference type="NCBI Taxonomy" id="1799789"/>
    <lineage>
        <taxon>Bacteria</taxon>
        <taxon>Pseudomonadati</taxon>
        <taxon>Pseudomonadota</taxon>
        <taxon>Gammaproteobacteria</taxon>
        <taxon>Alteromonadales</taxon>
        <taxon>Alteromonadaceae</taxon>
        <taxon>Paraglaciecola</taxon>
    </lineage>
</organism>
<evidence type="ECO:0000259" key="1">
    <source>
        <dbReference type="PROSITE" id="PS51833"/>
    </source>
</evidence>
<dbReference type="InterPro" id="IPR013976">
    <property type="entry name" value="HDOD"/>
</dbReference>
<reference evidence="3" key="1">
    <citation type="submission" date="2016-02" db="EMBL/GenBank/DDBJ databases">
        <authorList>
            <person name="Schultz-Johansen M."/>
            <person name="Glaring M.A."/>
            <person name="Bech P.K."/>
            <person name="Stougaard P."/>
        </authorList>
    </citation>
    <scope>NUCLEOTIDE SEQUENCE [LARGE SCALE GENOMIC DNA]</scope>
    <source>
        <strain evidence="3">S66</strain>
    </source>
</reference>
<dbReference type="PANTHER" id="PTHR33525">
    <property type="match status" value="1"/>
</dbReference>
<dbReference type="Proteomes" id="UP000070299">
    <property type="component" value="Unassembled WGS sequence"/>
</dbReference>
<dbReference type="Gene3D" id="1.10.3210.10">
    <property type="entry name" value="Hypothetical protein af1432"/>
    <property type="match status" value="1"/>
</dbReference>
<evidence type="ECO:0000313" key="3">
    <source>
        <dbReference type="Proteomes" id="UP000070299"/>
    </source>
</evidence>
<protein>
    <submittedName>
        <fullName evidence="2">Histidine kinase</fullName>
    </submittedName>
</protein>
<dbReference type="PANTHER" id="PTHR33525:SF3">
    <property type="entry name" value="RIBONUCLEASE Y"/>
    <property type="match status" value="1"/>
</dbReference>
<keyword evidence="2" id="KW-0418">Kinase</keyword>
<evidence type="ECO:0000313" key="2">
    <source>
        <dbReference type="EMBL" id="KXI29400.1"/>
    </source>
</evidence>
<feature type="domain" description="HDOD" evidence="1">
    <location>
        <begin position="16"/>
        <end position="209"/>
    </location>
</feature>
<dbReference type="PROSITE" id="PS51833">
    <property type="entry name" value="HDOD"/>
    <property type="match status" value="1"/>
</dbReference>
<keyword evidence="2" id="KW-0808">Transferase</keyword>
<dbReference type="AlphaFoldDB" id="A0A136A2P2"/>
<dbReference type="STRING" id="1799789.AX660_14805"/>
<keyword evidence="3" id="KW-1185">Reference proteome</keyword>
<sequence>MLTINPKNVAKIASQSFVLPDICIRIREMLDNDNASIEDIGDLIALDPSLSSKLLKLANSSLFRFESQIDTLSKAISVIGGEALYNLVMAETASSAFEHFSSDVINLNRFWLQSVYAGLVAKHLAKIAKVRGSERFFVLGLLHNLGELLVAVQAPDLAIECSNFSETVSPWKRQQQVLGFNYASCSAELMQAWRLPSQLYIPVMHIHDENKALKDKEIAIIYCAVRASIAMATDGMYTTNQLIPPLVLSSLKLETYDVNAAVKFALMEADNIISIMQPKPKKR</sequence>
<accession>A0A136A2P2</accession>
<dbReference type="SUPFAM" id="SSF109604">
    <property type="entry name" value="HD-domain/PDEase-like"/>
    <property type="match status" value="1"/>
</dbReference>
<comment type="caution">
    <text evidence="2">The sequence shown here is derived from an EMBL/GenBank/DDBJ whole genome shotgun (WGS) entry which is preliminary data.</text>
</comment>
<gene>
    <name evidence="2" type="ORF">AX660_14805</name>
</gene>
<dbReference type="InterPro" id="IPR052340">
    <property type="entry name" value="RNase_Y/CdgJ"/>
</dbReference>
<dbReference type="OrthoDB" id="9770715at2"/>